<accession>A0A9N9Q3Y0</accession>
<dbReference type="Proteomes" id="UP000701801">
    <property type="component" value="Unassembled WGS sequence"/>
</dbReference>
<name>A0A9N9Q3Y0_9HELO</name>
<dbReference type="OrthoDB" id="5422320at2759"/>
<evidence type="ECO:0000256" key="1">
    <source>
        <dbReference type="SAM" id="MobiDB-lite"/>
    </source>
</evidence>
<proteinExistence type="predicted"/>
<feature type="region of interest" description="Disordered" evidence="1">
    <location>
        <begin position="175"/>
        <end position="201"/>
    </location>
</feature>
<feature type="region of interest" description="Disordered" evidence="1">
    <location>
        <begin position="84"/>
        <end position="152"/>
    </location>
</feature>
<evidence type="ECO:0000313" key="2">
    <source>
        <dbReference type="EMBL" id="CAG8974264.1"/>
    </source>
</evidence>
<dbReference type="EMBL" id="CAJVRM010000097">
    <property type="protein sequence ID" value="CAG8974264.1"/>
    <property type="molecule type" value="Genomic_DNA"/>
</dbReference>
<dbReference type="PANTHER" id="PTHR40642:SF1">
    <property type="entry name" value="YALI0F31295P"/>
    <property type="match status" value="1"/>
</dbReference>
<gene>
    <name evidence="2" type="ORF">HYALB_00008959</name>
</gene>
<dbReference type="PANTHER" id="PTHR40642">
    <property type="entry name" value="YALI0F31295P"/>
    <property type="match status" value="1"/>
</dbReference>
<keyword evidence="3" id="KW-1185">Reference proteome</keyword>
<dbReference type="AlphaFoldDB" id="A0A9N9Q3Y0"/>
<sequence length="201" mass="22512">MTAIDISQDDLSSFHASHFSALSVNHFSQHFLGPVGDKFTADEEDDDGLGYYADGAKRTLTDEQIAIFRHSEIETLLRERRHAIEAKDSSDQSTPTSMAEDGEIDEGEMKDTPSPAIIGPVLPPNNANNHKLSNKKRKKEKKRQIAVQKGYFKQNIKPDLRKRTWDKVETGLNDLQYDDMDTGAGTGPSMGAQRRKISYDD</sequence>
<protein>
    <submittedName>
        <fullName evidence="2">Uncharacterized protein</fullName>
    </submittedName>
</protein>
<feature type="compositionally biased region" description="Basic residues" evidence="1">
    <location>
        <begin position="132"/>
        <end position="144"/>
    </location>
</feature>
<evidence type="ECO:0000313" key="3">
    <source>
        <dbReference type="Proteomes" id="UP000701801"/>
    </source>
</evidence>
<organism evidence="2 3">
    <name type="scientific">Hymenoscyphus albidus</name>
    <dbReference type="NCBI Taxonomy" id="595503"/>
    <lineage>
        <taxon>Eukaryota</taxon>
        <taxon>Fungi</taxon>
        <taxon>Dikarya</taxon>
        <taxon>Ascomycota</taxon>
        <taxon>Pezizomycotina</taxon>
        <taxon>Leotiomycetes</taxon>
        <taxon>Helotiales</taxon>
        <taxon>Helotiaceae</taxon>
        <taxon>Hymenoscyphus</taxon>
    </lineage>
</organism>
<dbReference type="Pfam" id="PF12720">
    <property type="entry name" value="DUF3807"/>
    <property type="match status" value="1"/>
</dbReference>
<reference evidence="2" key="1">
    <citation type="submission" date="2021-07" db="EMBL/GenBank/DDBJ databases">
        <authorList>
            <person name="Durling M."/>
        </authorList>
    </citation>
    <scope>NUCLEOTIDE SEQUENCE</scope>
</reference>
<dbReference type="InterPro" id="IPR024526">
    <property type="entry name" value="DUF3807"/>
</dbReference>
<comment type="caution">
    <text evidence="2">The sequence shown here is derived from an EMBL/GenBank/DDBJ whole genome shotgun (WGS) entry which is preliminary data.</text>
</comment>